<dbReference type="GO" id="GO:0051601">
    <property type="term" value="P:exocyst localization"/>
    <property type="evidence" value="ECO:0007669"/>
    <property type="project" value="TreeGrafter"/>
</dbReference>
<sequence length="621" mass="70572">GDEFSEDYIKTEFCKNSNMWTLKRFLLFDLIIPCVPFSAWRILQLWKSATVLGATGTSLELEQESAVGHCDQSDESERDNGRRRAKSVEACCTRQLQKELWAGESGVGAEDPTAEPNWGLVVAVLDQEEQVDRDHLSSQTEVWVSASGPRPRRLRQRWAEAVGDMADAALPLNTQFSPGFLDRFLGQIRTRYQPFQVYVQSYHTAVTKRLSAITERPLETTDVYSLLDWAYNVYYRDVLDPLGGSELPPLLSPDTVERLELDCLNSVRAKVTTELAQVLEDEENRWMETLHIEEYSLTLSSSVIQRLEKDLERSASVSKSLGARVAHCSLNGLADFYYSLTLSVFRDFSRGLDGFSLTLSVFREFALHCAQSDPTQSEDSLRRASRALDAVVQRGVRPLFERLVKRKWLNNTEPLDQIQTVIRENFKKYQRMDPPPYQVLVGEVHRRVVTEYLRSLMRGRLICTSAKMRRRAAQRLRDESAAIKGADSPSLWLDGALSHLSEIIDLEDLPSIQMEVGVLLREYPDVRRKHLSAVLNLRGLTRQSDRAEILDVLKDLEQSWESNPPPRDRALFAEVPVTSELHCVNVGLSRLALSASSCFTTLRPARSGGPRHRRESEEEVL</sequence>
<dbReference type="InterPro" id="IPR010326">
    <property type="entry name" value="EXOC3/Sec6"/>
</dbReference>
<dbReference type="PANTHER" id="PTHR21292:SF17">
    <property type="entry name" value="TUMOR NECROSIS FACTOR ALPHA-INDUCED PROTEIN 2 ISOFORM X1"/>
    <property type="match status" value="1"/>
</dbReference>
<dbReference type="Proteomes" id="UP000694523">
    <property type="component" value="Unplaced"/>
</dbReference>
<dbReference type="GO" id="GO:0006887">
    <property type="term" value="P:exocytosis"/>
    <property type="evidence" value="ECO:0007669"/>
    <property type="project" value="InterPro"/>
</dbReference>
<dbReference type="InterPro" id="IPR042532">
    <property type="entry name" value="EXOC3/Sec6_C"/>
</dbReference>
<accession>A0A8C6SEI3</accession>
<evidence type="ECO:0000256" key="1">
    <source>
        <dbReference type="ARBA" id="ARBA00009447"/>
    </source>
</evidence>
<organism evidence="2 3">
    <name type="scientific">Neogobius melanostomus</name>
    <name type="common">round goby</name>
    <dbReference type="NCBI Taxonomy" id="47308"/>
    <lineage>
        <taxon>Eukaryota</taxon>
        <taxon>Metazoa</taxon>
        <taxon>Chordata</taxon>
        <taxon>Craniata</taxon>
        <taxon>Vertebrata</taxon>
        <taxon>Euteleostomi</taxon>
        <taxon>Actinopterygii</taxon>
        <taxon>Neopterygii</taxon>
        <taxon>Teleostei</taxon>
        <taxon>Neoteleostei</taxon>
        <taxon>Acanthomorphata</taxon>
        <taxon>Gobiaria</taxon>
        <taxon>Gobiiformes</taxon>
        <taxon>Gobioidei</taxon>
        <taxon>Gobiidae</taxon>
        <taxon>Benthophilinae</taxon>
        <taxon>Neogobiini</taxon>
        <taxon>Neogobius</taxon>
    </lineage>
</organism>
<dbReference type="PANTHER" id="PTHR21292">
    <property type="entry name" value="EXOCYST COMPLEX COMPONENT SEC6-RELATED"/>
    <property type="match status" value="1"/>
</dbReference>
<comment type="similarity">
    <text evidence="1">Belongs to the SEC6 family.</text>
</comment>
<reference evidence="2" key="1">
    <citation type="submission" date="2025-08" db="UniProtKB">
        <authorList>
            <consortium name="Ensembl"/>
        </authorList>
    </citation>
    <scope>IDENTIFICATION</scope>
</reference>
<name>A0A8C6SEI3_9GOBI</name>
<keyword evidence="3" id="KW-1185">Reference proteome</keyword>
<dbReference type="GO" id="GO:0000149">
    <property type="term" value="F:SNARE binding"/>
    <property type="evidence" value="ECO:0007669"/>
    <property type="project" value="TreeGrafter"/>
</dbReference>
<dbReference type="AlphaFoldDB" id="A0A8C6SEI3"/>
<dbReference type="GO" id="GO:0000145">
    <property type="term" value="C:exocyst"/>
    <property type="evidence" value="ECO:0007669"/>
    <property type="project" value="InterPro"/>
</dbReference>
<proteinExistence type="inferred from homology"/>
<evidence type="ECO:0000313" key="3">
    <source>
        <dbReference type="Proteomes" id="UP000694523"/>
    </source>
</evidence>
<dbReference type="Ensembl" id="ENSNMLT00000005731.1">
    <property type="protein sequence ID" value="ENSNMLP00000005021.1"/>
    <property type="gene ID" value="ENSNMLG00000003630.1"/>
</dbReference>
<dbReference type="Gene3D" id="1.10.357.70">
    <property type="entry name" value="Exocyst complex component Sec6, C-terminal domain"/>
    <property type="match status" value="1"/>
</dbReference>
<protein>
    <submittedName>
        <fullName evidence="2">Exocyst complex component 3-like 2b</fullName>
    </submittedName>
</protein>
<dbReference type="Pfam" id="PF06046">
    <property type="entry name" value="Sec6"/>
    <property type="match status" value="2"/>
</dbReference>
<reference evidence="2" key="2">
    <citation type="submission" date="2025-09" db="UniProtKB">
        <authorList>
            <consortium name="Ensembl"/>
        </authorList>
    </citation>
    <scope>IDENTIFICATION</scope>
</reference>
<evidence type="ECO:0000313" key="2">
    <source>
        <dbReference type="Ensembl" id="ENSNMLP00000005021.1"/>
    </source>
</evidence>